<dbReference type="InterPro" id="IPR001757">
    <property type="entry name" value="P_typ_ATPase"/>
</dbReference>
<dbReference type="PRINTS" id="PR00119">
    <property type="entry name" value="CATATPASE"/>
</dbReference>
<dbReference type="Gene3D" id="3.40.1110.10">
    <property type="entry name" value="Calcium-transporting ATPase, cytoplasmic domain N"/>
    <property type="match status" value="1"/>
</dbReference>
<evidence type="ECO:0000256" key="15">
    <source>
        <dbReference type="ARBA" id="ARBA00038148"/>
    </source>
</evidence>
<keyword evidence="4 17" id="KW-0109">Calcium transport</keyword>
<feature type="region of interest" description="Disordered" evidence="18">
    <location>
        <begin position="1"/>
        <end position="43"/>
    </location>
</feature>
<dbReference type="NCBIfam" id="TIGR01517">
    <property type="entry name" value="ATPase-IIB_Ca"/>
    <property type="match status" value="1"/>
</dbReference>
<feature type="transmembrane region" description="Helical" evidence="17">
    <location>
        <begin position="888"/>
        <end position="906"/>
    </location>
</feature>
<dbReference type="Proteomes" id="UP000736335">
    <property type="component" value="Unassembled WGS sequence"/>
</dbReference>
<evidence type="ECO:0000256" key="16">
    <source>
        <dbReference type="ARBA" id="ARBA00048694"/>
    </source>
</evidence>
<dbReference type="GO" id="GO:0005774">
    <property type="term" value="C:vacuolar membrane"/>
    <property type="evidence" value="ECO:0007669"/>
    <property type="project" value="UniProtKB-SubCell"/>
</dbReference>
<dbReference type="PRINTS" id="PR00120">
    <property type="entry name" value="HATPASE"/>
</dbReference>
<evidence type="ECO:0000259" key="21">
    <source>
        <dbReference type="Pfam" id="PF00690"/>
    </source>
</evidence>
<feature type="transmembrane region" description="Helical" evidence="17">
    <location>
        <begin position="405"/>
        <end position="433"/>
    </location>
</feature>
<dbReference type="Pfam" id="PF00122">
    <property type="entry name" value="E1-E2_ATPase"/>
    <property type="match status" value="1"/>
</dbReference>
<accession>A0A9P6H4F0</accession>
<dbReference type="SUPFAM" id="SSF56784">
    <property type="entry name" value="HAD-like"/>
    <property type="match status" value="1"/>
</dbReference>
<dbReference type="InterPro" id="IPR023214">
    <property type="entry name" value="HAD_sf"/>
</dbReference>
<sequence>MITGGPKLPVHKTTDEDPPSPIIITQSSVHSTSTPAPGHAPFKFGPPQLASLVDLKDLDALETLGGIFGLLSGLGVNPRCGLPIGGNLPRPGDPPAVITSDHPGGECQAPDQYSYEGPPFSGTIEDRRQVYGLNALPVRKSRSLVQLMWLALRHRVSILASIVAVVSLALGFFGLGRGTGKPPVAWVEGVVHIGAIFIVVIICSLSEWQKERQLRILDHKKKQRRVNVIRCNDERVIDVKDLLVGDIALIEPGEIIPCDGVFISGHNVTCDEPGATGKSDAIKKASYDDCVALRETANGQGFDAAHTGTDCFMVSGSKVLDGHGKYVVIAVGQKSFNNGRVTMARGDPDPTPLQEKSNQLAQVISKIGCAAGLALFTALMIRFFVQLGTGEPARTANEKGIAFTQILIISVTLVVAAVPEGLPLAVTLALAFATKRMSADGLLVRIIGSCEIMANASVVCTDKTGILTQNVMTVVAGSIGVHGQFPQNFEDSKARTNAPDQDEDRDPSPERDITEAVDEPQVNPEHADDFWIDQSEISSILSPQLRQLFNQSIAINSTAFEDIDPKTKEVVFVGSKTEIALLQFAKDLGWENWKHTRDSAEIVHMIPFSSERKAMGVVIRVCSGHYRLFLKGASEILTKMCTRHVVVSKDADQSQDPNSEIDTRAIDDNISRTVISHANQTLRTIALCYRDFSSWPPPGAKLQSADEAVYDDLFEDVILVAIIGIGDPLRPGVCDAVASCRRAGVTVKMCTGDNVLTACTIATQCGIYTAGGIIMEGPYFRALDPKDRTEIAPRLQVLARSSPEDKKILVETLHSLGEIVGVTGGGTNDGPALKTANVGFSMGIAGTEVAKEASDIILMDDNFSSIVEAIIWGRCVNDAVRKFLQFQISANITTVIITFVSAVASGEEGSVLTAIQLLWVNIIMDTFAALALATDPASKSLLDRKPDTRGTRLFTADMIKMILGQSIYQVAIILIFHFLGHSILGLDHSDEGHKIVVTVVLNTLVFALVFNSVNCRRLDQRFNIFEGISNNWYFVVVILIEIGGQILIVFVGGAAFRVKPIPAREWGISLALGFASIPLGVLIRCIPTPPLERAFIKLRIMSPEVILPITGPKAVEPPALVASYVGAGSSPS</sequence>
<dbReference type="SUPFAM" id="SSF81660">
    <property type="entry name" value="Metal cation-transporting ATPase, ATP-binding domain N"/>
    <property type="match status" value="1"/>
</dbReference>
<dbReference type="FunFam" id="1.20.1110.10:FF:000039">
    <property type="entry name" value="Calcium-transporting ATPase"/>
    <property type="match status" value="1"/>
</dbReference>
<dbReference type="InterPro" id="IPR023298">
    <property type="entry name" value="ATPase_P-typ_TM_dom_sf"/>
</dbReference>
<feature type="transmembrane region" description="Helical" evidence="17">
    <location>
        <begin position="156"/>
        <end position="173"/>
    </location>
</feature>
<dbReference type="SUPFAM" id="SSF81665">
    <property type="entry name" value="Calcium ATPase, transmembrane domain M"/>
    <property type="match status" value="1"/>
</dbReference>
<feature type="transmembrane region" description="Helical" evidence="17">
    <location>
        <begin position="992"/>
        <end position="1011"/>
    </location>
</feature>
<dbReference type="Gene3D" id="3.40.50.1000">
    <property type="entry name" value="HAD superfamily/HAD-like"/>
    <property type="match status" value="1"/>
</dbReference>
<evidence type="ECO:0000259" key="19">
    <source>
        <dbReference type="Pfam" id="PF00122"/>
    </source>
</evidence>
<proteinExistence type="inferred from homology"/>
<dbReference type="EMBL" id="WIUZ02000021">
    <property type="protein sequence ID" value="KAF9778981.1"/>
    <property type="molecule type" value="Genomic_DNA"/>
</dbReference>
<keyword evidence="14 17" id="KW-0472">Membrane</keyword>
<keyword evidence="2 17" id="KW-0813">Transport</keyword>
<evidence type="ECO:0000256" key="10">
    <source>
        <dbReference type="ARBA" id="ARBA00022842"/>
    </source>
</evidence>
<feature type="transmembrane region" description="Helical" evidence="17">
    <location>
        <begin position="185"/>
        <end position="205"/>
    </location>
</feature>
<name>A0A9P6H4F0_9AGAM</name>
<dbReference type="SUPFAM" id="SSF81653">
    <property type="entry name" value="Calcium ATPase, transduction domain A"/>
    <property type="match status" value="1"/>
</dbReference>
<dbReference type="FunFam" id="2.70.150.10:FF:000028">
    <property type="entry name" value="Calcium-transporting ATPase"/>
    <property type="match status" value="1"/>
</dbReference>
<dbReference type="FunFam" id="3.40.50.1000:FF:000018">
    <property type="entry name" value="Calcium-transporting ATPase"/>
    <property type="match status" value="1"/>
</dbReference>
<evidence type="ECO:0000256" key="9">
    <source>
        <dbReference type="ARBA" id="ARBA00022840"/>
    </source>
</evidence>
<dbReference type="Pfam" id="PF00690">
    <property type="entry name" value="Cation_ATPase_N"/>
    <property type="match status" value="1"/>
</dbReference>
<keyword evidence="7 17" id="KW-0547">Nucleotide-binding</keyword>
<dbReference type="GO" id="GO:0006874">
    <property type="term" value="P:intracellular calcium ion homeostasis"/>
    <property type="evidence" value="ECO:0007669"/>
    <property type="project" value="TreeGrafter"/>
</dbReference>
<dbReference type="EC" id="7.2.2.10" evidence="17"/>
<dbReference type="GO" id="GO:0005388">
    <property type="term" value="F:P-type calcium transporter activity"/>
    <property type="evidence" value="ECO:0007669"/>
    <property type="project" value="UniProtKB-EC"/>
</dbReference>
<keyword evidence="10" id="KW-0460">Magnesium</keyword>
<keyword evidence="11" id="KW-1278">Translocase</keyword>
<evidence type="ECO:0000256" key="1">
    <source>
        <dbReference type="ARBA" id="ARBA00004128"/>
    </source>
</evidence>
<keyword evidence="23" id="KW-1185">Reference proteome</keyword>
<keyword evidence="8 17" id="KW-0106">Calcium</keyword>
<evidence type="ECO:0000256" key="6">
    <source>
        <dbReference type="ARBA" id="ARBA00022723"/>
    </source>
</evidence>
<evidence type="ECO:0000259" key="20">
    <source>
        <dbReference type="Pfam" id="PF00689"/>
    </source>
</evidence>
<reference evidence="22" key="1">
    <citation type="journal article" date="2020" name="Nat. Commun.">
        <title>Large-scale genome sequencing of mycorrhizal fungi provides insights into the early evolution of symbiotic traits.</title>
        <authorList>
            <person name="Miyauchi S."/>
            <person name="Kiss E."/>
            <person name="Kuo A."/>
            <person name="Drula E."/>
            <person name="Kohler A."/>
            <person name="Sanchez-Garcia M."/>
            <person name="Morin E."/>
            <person name="Andreopoulos B."/>
            <person name="Barry K.W."/>
            <person name="Bonito G."/>
            <person name="Buee M."/>
            <person name="Carver A."/>
            <person name="Chen C."/>
            <person name="Cichocki N."/>
            <person name="Clum A."/>
            <person name="Culley D."/>
            <person name="Crous P.W."/>
            <person name="Fauchery L."/>
            <person name="Girlanda M."/>
            <person name="Hayes R.D."/>
            <person name="Keri Z."/>
            <person name="LaButti K."/>
            <person name="Lipzen A."/>
            <person name="Lombard V."/>
            <person name="Magnuson J."/>
            <person name="Maillard F."/>
            <person name="Murat C."/>
            <person name="Nolan M."/>
            <person name="Ohm R.A."/>
            <person name="Pangilinan J."/>
            <person name="Pereira M.F."/>
            <person name="Perotto S."/>
            <person name="Peter M."/>
            <person name="Pfister S."/>
            <person name="Riley R."/>
            <person name="Sitrit Y."/>
            <person name="Stielow J.B."/>
            <person name="Szollosi G."/>
            <person name="Zifcakova L."/>
            <person name="Stursova M."/>
            <person name="Spatafora J.W."/>
            <person name="Tedersoo L."/>
            <person name="Vaario L.M."/>
            <person name="Yamada A."/>
            <person name="Yan M."/>
            <person name="Wang P."/>
            <person name="Xu J."/>
            <person name="Bruns T."/>
            <person name="Baldrian P."/>
            <person name="Vilgalys R."/>
            <person name="Dunand C."/>
            <person name="Henrissat B."/>
            <person name="Grigoriev I.V."/>
            <person name="Hibbett D."/>
            <person name="Nagy L.G."/>
            <person name="Martin F.M."/>
        </authorList>
    </citation>
    <scope>NUCLEOTIDE SEQUENCE</scope>
    <source>
        <strain evidence="22">UH-Tt-Lm1</strain>
    </source>
</reference>
<dbReference type="InterPro" id="IPR059000">
    <property type="entry name" value="ATPase_P-type_domA"/>
</dbReference>
<evidence type="ECO:0000256" key="14">
    <source>
        <dbReference type="ARBA" id="ARBA00023136"/>
    </source>
</evidence>
<evidence type="ECO:0000256" key="4">
    <source>
        <dbReference type="ARBA" id="ARBA00022568"/>
    </source>
</evidence>
<dbReference type="InterPro" id="IPR006068">
    <property type="entry name" value="ATPase_P-typ_cation-transptr_C"/>
</dbReference>
<dbReference type="InterPro" id="IPR008250">
    <property type="entry name" value="ATPase_P-typ_transduc_dom_A_sf"/>
</dbReference>
<feature type="domain" description="Cation-transporting P-type ATPase C-terminal" evidence="20">
    <location>
        <begin position="910"/>
        <end position="1083"/>
    </location>
</feature>
<comment type="catalytic activity">
    <reaction evidence="16 17">
        <text>Ca(2+)(in) + ATP + H2O = Ca(2+)(out) + ADP + phosphate + H(+)</text>
        <dbReference type="Rhea" id="RHEA:18105"/>
        <dbReference type="ChEBI" id="CHEBI:15377"/>
        <dbReference type="ChEBI" id="CHEBI:15378"/>
        <dbReference type="ChEBI" id="CHEBI:29108"/>
        <dbReference type="ChEBI" id="CHEBI:30616"/>
        <dbReference type="ChEBI" id="CHEBI:43474"/>
        <dbReference type="ChEBI" id="CHEBI:456216"/>
        <dbReference type="EC" id="7.2.2.10"/>
    </reaction>
</comment>
<keyword evidence="9 17" id="KW-0067">ATP-binding</keyword>
<feature type="domain" description="Cation-transporting P-type ATPase N-terminal" evidence="21">
    <location>
        <begin position="123"/>
        <end position="167"/>
    </location>
</feature>
<dbReference type="GO" id="GO:0046872">
    <property type="term" value="F:metal ion binding"/>
    <property type="evidence" value="ECO:0007669"/>
    <property type="project" value="UniProtKB-KW"/>
</dbReference>
<dbReference type="NCBIfam" id="TIGR01494">
    <property type="entry name" value="ATPase_P-type"/>
    <property type="match status" value="1"/>
</dbReference>
<dbReference type="InterPro" id="IPR036412">
    <property type="entry name" value="HAD-like_sf"/>
</dbReference>
<keyword evidence="6" id="KW-0479">Metal-binding</keyword>
<evidence type="ECO:0000256" key="13">
    <source>
        <dbReference type="ARBA" id="ARBA00023065"/>
    </source>
</evidence>
<evidence type="ECO:0000313" key="22">
    <source>
        <dbReference type="EMBL" id="KAF9778981.1"/>
    </source>
</evidence>
<dbReference type="InterPro" id="IPR006408">
    <property type="entry name" value="P-type_ATPase_IIB"/>
</dbReference>
<evidence type="ECO:0000256" key="18">
    <source>
        <dbReference type="SAM" id="MobiDB-lite"/>
    </source>
</evidence>
<evidence type="ECO:0000256" key="5">
    <source>
        <dbReference type="ARBA" id="ARBA00022692"/>
    </source>
</evidence>
<dbReference type="PANTHER" id="PTHR24093:SF369">
    <property type="entry name" value="CALCIUM-TRANSPORTING ATPASE"/>
    <property type="match status" value="1"/>
</dbReference>
<keyword evidence="12 17" id="KW-1133">Transmembrane helix</keyword>
<evidence type="ECO:0000313" key="23">
    <source>
        <dbReference type="Proteomes" id="UP000736335"/>
    </source>
</evidence>
<evidence type="ECO:0000256" key="8">
    <source>
        <dbReference type="ARBA" id="ARBA00022837"/>
    </source>
</evidence>
<feature type="domain" description="P-type ATPase A" evidence="19">
    <location>
        <begin position="222"/>
        <end position="336"/>
    </location>
</feature>
<keyword evidence="5 17" id="KW-0812">Transmembrane</keyword>
<organism evidence="22 23">
    <name type="scientific">Thelephora terrestris</name>
    <dbReference type="NCBI Taxonomy" id="56493"/>
    <lineage>
        <taxon>Eukaryota</taxon>
        <taxon>Fungi</taxon>
        <taxon>Dikarya</taxon>
        <taxon>Basidiomycota</taxon>
        <taxon>Agaricomycotina</taxon>
        <taxon>Agaricomycetes</taxon>
        <taxon>Thelephorales</taxon>
        <taxon>Thelephoraceae</taxon>
        <taxon>Thelephora</taxon>
    </lineage>
</organism>
<feature type="transmembrane region" description="Helical" evidence="17">
    <location>
        <begin position="918"/>
        <end position="937"/>
    </location>
</feature>
<dbReference type="Gene3D" id="2.70.150.10">
    <property type="entry name" value="Calcium-transporting ATPase, cytoplasmic transduction domain A"/>
    <property type="match status" value="1"/>
</dbReference>
<comment type="subcellular location">
    <subcellularLocation>
        <location evidence="17">Membrane</location>
        <topology evidence="17">Multi-pass membrane protein</topology>
    </subcellularLocation>
    <subcellularLocation>
        <location evidence="1">Vacuole membrane</location>
        <topology evidence="1">Multi-pass membrane protein</topology>
    </subcellularLocation>
</comment>
<keyword evidence="3" id="KW-0926">Vacuole</keyword>
<feature type="transmembrane region" description="Helical" evidence="17">
    <location>
        <begin position="958"/>
        <end position="980"/>
    </location>
</feature>
<feature type="compositionally biased region" description="Polar residues" evidence="18">
    <location>
        <begin position="23"/>
        <end position="35"/>
    </location>
</feature>
<comment type="function">
    <text evidence="17">Catalyzes the hydrolysis of ATP coupled with the transport of calcium.</text>
</comment>
<feature type="transmembrane region" description="Helical" evidence="17">
    <location>
        <begin position="1032"/>
        <end position="1056"/>
    </location>
</feature>
<dbReference type="GO" id="GO:0005524">
    <property type="term" value="F:ATP binding"/>
    <property type="evidence" value="ECO:0007669"/>
    <property type="project" value="UniProtKB-KW"/>
</dbReference>
<dbReference type="OrthoDB" id="3352408at2759"/>
<comment type="similarity">
    <text evidence="15 17">Belongs to the cation transport ATPase (P-type) (TC 3.A.3) family.</text>
</comment>
<protein>
    <recommendedName>
        <fullName evidence="17">Calcium-transporting ATPase</fullName>
        <ecNumber evidence="17">7.2.2.10</ecNumber>
    </recommendedName>
</protein>
<dbReference type="PANTHER" id="PTHR24093">
    <property type="entry name" value="CATION TRANSPORTING ATPASE"/>
    <property type="match status" value="1"/>
</dbReference>
<dbReference type="InterPro" id="IPR023299">
    <property type="entry name" value="ATPase_P-typ_cyto_dom_N"/>
</dbReference>
<feature type="region of interest" description="Disordered" evidence="18">
    <location>
        <begin position="486"/>
        <end position="520"/>
    </location>
</feature>
<evidence type="ECO:0000256" key="7">
    <source>
        <dbReference type="ARBA" id="ARBA00022741"/>
    </source>
</evidence>
<evidence type="ECO:0000256" key="3">
    <source>
        <dbReference type="ARBA" id="ARBA00022554"/>
    </source>
</evidence>
<dbReference type="GO" id="GO:0005886">
    <property type="term" value="C:plasma membrane"/>
    <property type="evidence" value="ECO:0007669"/>
    <property type="project" value="TreeGrafter"/>
</dbReference>
<dbReference type="Pfam" id="PF13246">
    <property type="entry name" value="Cation_ATPase"/>
    <property type="match status" value="1"/>
</dbReference>
<feature type="transmembrane region" description="Helical" evidence="17">
    <location>
        <begin position="363"/>
        <end position="385"/>
    </location>
</feature>
<reference evidence="22" key="2">
    <citation type="submission" date="2020-11" db="EMBL/GenBank/DDBJ databases">
        <authorList>
            <consortium name="DOE Joint Genome Institute"/>
            <person name="Kuo A."/>
            <person name="Miyauchi S."/>
            <person name="Kiss E."/>
            <person name="Drula E."/>
            <person name="Kohler A."/>
            <person name="Sanchez-Garcia M."/>
            <person name="Andreopoulos B."/>
            <person name="Barry K.W."/>
            <person name="Bonito G."/>
            <person name="Buee M."/>
            <person name="Carver A."/>
            <person name="Chen C."/>
            <person name="Cichocki N."/>
            <person name="Clum A."/>
            <person name="Culley D."/>
            <person name="Crous P.W."/>
            <person name="Fauchery L."/>
            <person name="Girlanda M."/>
            <person name="Hayes R."/>
            <person name="Keri Z."/>
            <person name="Labutti K."/>
            <person name="Lipzen A."/>
            <person name="Lombard V."/>
            <person name="Magnuson J."/>
            <person name="Maillard F."/>
            <person name="Morin E."/>
            <person name="Murat C."/>
            <person name="Nolan M."/>
            <person name="Ohm R."/>
            <person name="Pangilinan J."/>
            <person name="Pereira M."/>
            <person name="Perotto S."/>
            <person name="Peter M."/>
            <person name="Riley R."/>
            <person name="Sitrit Y."/>
            <person name="Stielow B."/>
            <person name="Szollosi G."/>
            <person name="Zifcakova L."/>
            <person name="Stursova M."/>
            <person name="Spatafora J.W."/>
            <person name="Tedersoo L."/>
            <person name="Vaario L.-M."/>
            <person name="Yamada A."/>
            <person name="Yan M."/>
            <person name="Wang P."/>
            <person name="Xu J."/>
            <person name="Bruns T."/>
            <person name="Baldrian P."/>
            <person name="Vilgalys R."/>
            <person name="Henrissat B."/>
            <person name="Grigoriev I.V."/>
            <person name="Hibbett D."/>
            <person name="Nagy L.G."/>
            <person name="Martin F.M."/>
        </authorList>
    </citation>
    <scope>NUCLEOTIDE SEQUENCE</scope>
    <source>
        <strain evidence="22">UH-Tt-Lm1</strain>
    </source>
</reference>
<dbReference type="GO" id="GO:0016887">
    <property type="term" value="F:ATP hydrolysis activity"/>
    <property type="evidence" value="ECO:0007669"/>
    <property type="project" value="InterPro"/>
</dbReference>
<evidence type="ECO:0000256" key="12">
    <source>
        <dbReference type="ARBA" id="ARBA00022989"/>
    </source>
</evidence>
<evidence type="ECO:0000256" key="11">
    <source>
        <dbReference type="ARBA" id="ARBA00022967"/>
    </source>
</evidence>
<evidence type="ECO:0000256" key="17">
    <source>
        <dbReference type="RuleBase" id="RU361146"/>
    </source>
</evidence>
<dbReference type="AlphaFoldDB" id="A0A9P6H4F0"/>
<evidence type="ECO:0000256" key="2">
    <source>
        <dbReference type="ARBA" id="ARBA00022448"/>
    </source>
</evidence>
<feature type="transmembrane region" description="Helical" evidence="17">
    <location>
        <begin position="1068"/>
        <end position="1087"/>
    </location>
</feature>
<comment type="caution">
    <text evidence="22">The sequence shown here is derived from an EMBL/GenBank/DDBJ whole genome shotgun (WGS) entry which is preliminary data.</text>
</comment>
<dbReference type="Pfam" id="PF00689">
    <property type="entry name" value="Cation_ATPase_C"/>
    <property type="match status" value="1"/>
</dbReference>
<dbReference type="InterPro" id="IPR004014">
    <property type="entry name" value="ATPase_P-typ_cation-transptr_N"/>
</dbReference>
<gene>
    <name evidence="22" type="ORF">BJ322DRAFT_466634</name>
</gene>
<keyword evidence="13 17" id="KW-0406">Ion transport</keyword>
<dbReference type="Gene3D" id="1.20.1110.10">
    <property type="entry name" value="Calcium-transporting ATPase, transmembrane domain"/>
    <property type="match status" value="1"/>
</dbReference>